<sequence>MRYSTSVNCSVQNGFHHWSHDFGHMTLQLQIPEVSRICTG</sequence>
<reference evidence="1" key="2">
    <citation type="journal article" date="2015" name="Fish Shellfish Immunol.">
        <title>Early steps in the European eel (Anguilla anguilla)-Vibrio vulnificus interaction in the gills: Role of the RtxA13 toxin.</title>
        <authorList>
            <person name="Callol A."/>
            <person name="Pajuelo D."/>
            <person name="Ebbesson L."/>
            <person name="Teles M."/>
            <person name="MacKenzie S."/>
            <person name="Amaro C."/>
        </authorList>
    </citation>
    <scope>NUCLEOTIDE SEQUENCE</scope>
</reference>
<protein>
    <submittedName>
        <fullName evidence="1">Uncharacterized protein</fullName>
    </submittedName>
</protein>
<evidence type="ECO:0000313" key="1">
    <source>
        <dbReference type="EMBL" id="JAH13528.1"/>
    </source>
</evidence>
<dbReference type="EMBL" id="GBXM01095049">
    <property type="protein sequence ID" value="JAH13528.1"/>
    <property type="molecule type" value="Transcribed_RNA"/>
</dbReference>
<accession>A0A0E9QBP4</accession>
<dbReference type="AlphaFoldDB" id="A0A0E9QBP4"/>
<proteinExistence type="predicted"/>
<organism evidence="1">
    <name type="scientific">Anguilla anguilla</name>
    <name type="common">European freshwater eel</name>
    <name type="synonym">Muraena anguilla</name>
    <dbReference type="NCBI Taxonomy" id="7936"/>
    <lineage>
        <taxon>Eukaryota</taxon>
        <taxon>Metazoa</taxon>
        <taxon>Chordata</taxon>
        <taxon>Craniata</taxon>
        <taxon>Vertebrata</taxon>
        <taxon>Euteleostomi</taxon>
        <taxon>Actinopterygii</taxon>
        <taxon>Neopterygii</taxon>
        <taxon>Teleostei</taxon>
        <taxon>Anguilliformes</taxon>
        <taxon>Anguillidae</taxon>
        <taxon>Anguilla</taxon>
    </lineage>
</organism>
<reference evidence="1" key="1">
    <citation type="submission" date="2014-11" db="EMBL/GenBank/DDBJ databases">
        <authorList>
            <person name="Amaro Gonzalez C."/>
        </authorList>
    </citation>
    <scope>NUCLEOTIDE SEQUENCE</scope>
</reference>
<name>A0A0E9QBP4_ANGAN</name>